<dbReference type="CDD" id="cd06170">
    <property type="entry name" value="LuxR_C_like"/>
    <property type="match status" value="1"/>
</dbReference>
<dbReference type="PROSITE" id="PS50110">
    <property type="entry name" value="RESPONSE_REGULATORY"/>
    <property type="match status" value="1"/>
</dbReference>
<protein>
    <submittedName>
        <fullName evidence="6">Response regulator transcription factor</fullName>
    </submittedName>
</protein>
<dbReference type="SMART" id="SM00448">
    <property type="entry name" value="REC"/>
    <property type="match status" value="1"/>
</dbReference>
<evidence type="ECO:0000256" key="1">
    <source>
        <dbReference type="ARBA" id="ARBA00022553"/>
    </source>
</evidence>
<dbReference type="PROSITE" id="PS50043">
    <property type="entry name" value="HTH_LUXR_2"/>
    <property type="match status" value="1"/>
</dbReference>
<evidence type="ECO:0000313" key="7">
    <source>
        <dbReference type="Proteomes" id="UP001371305"/>
    </source>
</evidence>
<keyword evidence="7" id="KW-1185">Reference proteome</keyword>
<dbReference type="Proteomes" id="UP001371305">
    <property type="component" value="Unassembled WGS sequence"/>
</dbReference>
<dbReference type="InterPro" id="IPR016032">
    <property type="entry name" value="Sig_transdc_resp-reg_C-effctor"/>
</dbReference>
<dbReference type="SUPFAM" id="SSF46894">
    <property type="entry name" value="C-terminal effector domain of the bipartite response regulators"/>
    <property type="match status" value="1"/>
</dbReference>
<dbReference type="PANTHER" id="PTHR43214:SF43">
    <property type="entry name" value="TWO-COMPONENT RESPONSE REGULATOR"/>
    <property type="match status" value="1"/>
</dbReference>
<evidence type="ECO:0000256" key="3">
    <source>
        <dbReference type="PROSITE-ProRule" id="PRU00169"/>
    </source>
</evidence>
<dbReference type="PRINTS" id="PR00038">
    <property type="entry name" value="HTHLUXR"/>
</dbReference>
<evidence type="ECO:0000256" key="2">
    <source>
        <dbReference type="ARBA" id="ARBA00023125"/>
    </source>
</evidence>
<gene>
    <name evidence="6" type="ORF">WKV53_02540</name>
</gene>
<name>A0ABU9AQS0_9BACT</name>
<organism evidence="6 7">
    <name type="scientific">Luteolibacter soli</name>
    <dbReference type="NCBI Taxonomy" id="3135280"/>
    <lineage>
        <taxon>Bacteria</taxon>
        <taxon>Pseudomonadati</taxon>
        <taxon>Verrucomicrobiota</taxon>
        <taxon>Verrucomicrobiia</taxon>
        <taxon>Verrucomicrobiales</taxon>
        <taxon>Verrucomicrobiaceae</taxon>
        <taxon>Luteolibacter</taxon>
    </lineage>
</organism>
<dbReference type="EMBL" id="JBBUKT010000001">
    <property type="protein sequence ID" value="MEK7949354.1"/>
    <property type="molecule type" value="Genomic_DNA"/>
</dbReference>
<dbReference type="InterPro" id="IPR058245">
    <property type="entry name" value="NreC/VraR/RcsB-like_REC"/>
</dbReference>
<dbReference type="InterPro" id="IPR000792">
    <property type="entry name" value="Tscrpt_reg_LuxR_C"/>
</dbReference>
<evidence type="ECO:0000259" key="4">
    <source>
        <dbReference type="PROSITE" id="PS50043"/>
    </source>
</evidence>
<feature type="modified residue" description="4-aspartylphosphate" evidence="3">
    <location>
        <position position="59"/>
    </location>
</feature>
<accession>A0ABU9AQS0</accession>
<dbReference type="CDD" id="cd17535">
    <property type="entry name" value="REC_NarL-like"/>
    <property type="match status" value="1"/>
</dbReference>
<dbReference type="Pfam" id="PF00072">
    <property type="entry name" value="Response_reg"/>
    <property type="match status" value="1"/>
</dbReference>
<dbReference type="InterPro" id="IPR001789">
    <property type="entry name" value="Sig_transdc_resp-reg_receiver"/>
</dbReference>
<dbReference type="SUPFAM" id="SSF52172">
    <property type="entry name" value="CheY-like"/>
    <property type="match status" value="1"/>
</dbReference>
<feature type="domain" description="Response regulatory" evidence="5">
    <location>
        <begin position="8"/>
        <end position="124"/>
    </location>
</feature>
<sequence length="212" mass="23563">MKPARTFKILIVDDHFVVRAGLRDILSHEPDFEVVGEAANGRDAVTTYSRLQPDVTLMDLRMPLCNGLEAIRLIREKHPDARILVLSSYEGDEDIHAALAAGAMGYILKHSSDDQITPAIRALLQGKRWIPLDVASQLAARERGEILSEREREIVRLLVKGEANKEIGDALGITELTVKSHMKNILAKLKVRDRTEAVTVALRRGIVHLPGE</sequence>
<keyword evidence="1 3" id="KW-0597">Phosphoprotein</keyword>
<comment type="caution">
    <text evidence="6">The sequence shown here is derived from an EMBL/GenBank/DDBJ whole genome shotgun (WGS) entry which is preliminary data.</text>
</comment>
<keyword evidence="2" id="KW-0238">DNA-binding</keyword>
<dbReference type="PROSITE" id="PS00622">
    <property type="entry name" value="HTH_LUXR_1"/>
    <property type="match status" value="1"/>
</dbReference>
<reference evidence="6 7" key="1">
    <citation type="submission" date="2024-04" db="EMBL/GenBank/DDBJ databases">
        <title>Luteolibacter sp. isolated from soil.</title>
        <authorList>
            <person name="An J."/>
        </authorList>
    </citation>
    <scope>NUCLEOTIDE SEQUENCE [LARGE SCALE GENOMIC DNA]</scope>
    <source>
        <strain evidence="6 7">Y139</strain>
    </source>
</reference>
<dbReference type="Gene3D" id="3.40.50.2300">
    <property type="match status" value="1"/>
</dbReference>
<feature type="domain" description="HTH luxR-type" evidence="4">
    <location>
        <begin position="140"/>
        <end position="205"/>
    </location>
</feature>
<dbReference type="PANTHER" id="PTHR43214">
    <property type="entry name" value="TWO-COMPONENT RESPONSE REGULATOR"/>
    <property type="match status" value="1"/>
</dbReference>
<evidence type="ECO:0000313" key="6">
    <source>
        <dbReference type="EMBL" id="MEK7949354.1"/>
    </source>
</evidence>
<evidence type="ECO:0000259" key="5">
    <source>
        <dbReference type="PROSITE" id="PS50110"/>
    </source>
</evidence>
<dbReference type="InterPro" id="IPR011006">
    <property type="entry name" value="CheY-like_superfamily"/>
</dbReference>
<dbReference type="InterPro" id="IPR039420">
    <property type="entry name" value="WalR-like"/>
</dbReference>
<dbReference type="Pfam" id="PF00196">
    <property type="entry name" value="GerE"/>
    <property type="match status" value="1"/>
</dbReference>
<dbReference type="RefSeq" id="WP_341402771.1">
    <property type="nucleotide sequence ID" value="NZ_JBBUKT010000001.1"/>
</dbReference>
<dbReference type="SMART" id="SM00421">
    <property type="entry name" value="HTH_LUXR"/>
    <property type="match status" value="1"/>
</dbReference>
<proteinExistence type="predicted"/>